<dbReference type="PANTHER" id="PTHR37421">
    <property type="entry name" value="UPF0260 PROTEIN YCGN"/>
    <property type="match status" value="1"/>
</dbReference>
<organism evidence="2 3">
    <name type="scientific">Desulfuromonas thiophila</name>
    <dbReference type="NCBI Taxonomy" id="57664"/>
    <lineage>
        <taxon>Bacteria</taxon>
        <taxon>Pseudomonadati</taxon>
        <taxon>Thermodesulfobacteriota</taxon>
        <taxon>Desulfuromonadia</taxon>
        <taxon>Desulfuromonadales</taxon>
        <taxon>Desulfuromonadaceae</taxon>
        <taxon>Desulfuromonas</taxon>
    </lineage>
</organism>
<sequence>MVAPLASASLTVAQWEALCRRCGRCCYEKLLYRGRVYYTDRACPQLDPVSRRCRVYESRRQLQPDCAVLDEALVAQGFLPLDCPYVVRQFGPDPVAGGYPAPVVADQTRPVRPGRSARSGRRRGQGPAGR</sequence>
<protein>
    <submittedName>
        <fullName evidence="2">Uncharacterized protein</fullName>
    </submittedName>
</protein>
<dbReference type="PANTHER" id="PTHR37421:SF1">
    <property type="entry name" value="UPF0260 PROTEIN YCGN"/>
    <property type="match status" value="1"/>
</dbReference>
<dbReference type="InterPro" id="IPR008228">
    <property type="entry name" value="UCP006173"/>
</dbReference>
<dbReference type="EMBL" id="FNAQ01000011">
    <property type="protein sequence ID" value="SDE44331.1"/>
    <property type="molecule type" value="Genomic_DNA"/>
</dbReference>
<dbReference type="Proteomes" id="UP000243205">
    <property type="component" value="Unassembled WGS sequence"/>
</dbReference>
<dbReference type="RefSeq" id="WP_216095200.1">
    <property type="nucleotide sequence ID" value="NZ_FNAQ01000011.1"/>
</dbReference>
<proteinExistence type="predicted"/>
<dbReference type="STRING" id="57664.SAMN05661003_11140"/>
<name>A0A1G7CYI0_9BACT</name>
<keyword evidence="3" id="KW-1185">Reference proteome</keyword>
<reference evidence="3" key="1">
    <citation type="submission" date="2016-10" db="EMBL/GenBank/DDBJ databases">
        <authorList>
            <person name="Varghese N."/>
            <person name="Submissions S."/>
        </authorList>
    </citation>
    <scope>NUCLEOTIDE SEQUENCE [LARGE SCALE GENOMIC DNA]</scope>
    <source>
        <strain evidence="3">DSM 8987</strain>
    </source>
</reference>
<accession>A0A1G7CYI0</accession>
<gene>
    <name evidence="2" type="ORF">SAMN05661003_11140</name>
</gene>
<dbReference type="AlphaFoldDB" id="A0A1G7CYI0"/>
<evidence type="ECO:0000256" key="1">
    <source>
        <dbReference type="SAM" id="MobiDB-lite"/>
    </source>
</evidence>
<feature type="region of interest" description="Disordered" evidence="1">
    <location>
        <begin position="99"/>
        <end position="130"/>
    </location>
</feature>
<evidence type="ECO:0000313" key="3">
    <source>
        <dbReference type="Proteomes" id="UP000243205"/>
    </source>
</evidence>
<evidence type="ECO:0000313" key="2">
    <source>
        <dbReference type="EMBL" id="SDE44331.1"/>
    </source>
</evidence>